<dbReference type="InterPro" id="IPR000182">
    <property type="entry name" value="GNAT_dom"/>
</dbReference>
<dbReference type="GO" id="GO:0016747">
    <property type="term" value="F:acyltransferase activity, transferring groups other than amino-acyl groups"/>
    <property type="evidence" value="ECO:0007669"/>
    <property type="project" value="InterPro"/>
</dbReference>
<dbReference type="InterPro" id="IPR036412">
    <property type="entry name" value="HAD-like_sf"/>
</dbReference>
<organism evidence="2 3">
    <name type="scientific">Vibrio superstes NBRC 103154</name>
    <dbReference type="NCBI Taxonomy" id="1219062"/>
    <lineage>
        <taxon>Bacteria</taxon>
        <taxon>Pseudomonadati</taxon>
        <taxon>Pseudomonadota</taxon>
        <taxon>Gammaproteobacteria</taxon>
        <taxon>Vibrionales</taxon>
        <taxon>Vibrionaceae</taxon>
        <taxon>Vibrio</taxon>
    </lineage>
</organism>
<name>A0A511QQU0_9VIBR</name>
<dbReference type="AlphaFoldDB" id="A0A511QQU0"/>
<gene>
    <name evidence="2" type="ORF">VSU01S_11770</name>
</gene>
<dbReference type="RefSeq" id="WP_119008630.1">
    <property type="nucleotide sequence ID" value="NZ_BJXK01000004.1"/>
</dbReference>
<reference evidence="2 3" key="1">
    <citation type="submission" date="2019-07" db="EMBL/GenBank/DDBJ databases">
        <title>Whole genome shotgun sequence of Vibrio superstes NBRC 103154.</title>
        <authorList>
            <person name="Hosoyama A."/>
            <person name="Uohara A."/>
            <person name="Ohji S."/>
            <person name="Ichikawa N."/>
        </authorList>
    </citation>
    <scope>NUCLEOTIDE SEQUENCE [LARGE SCALE GENOMIC DNA]</scope>
    <source>
        <strain evidence="2 3">NBRC 103154</strain>
    </source>
</reference>
<comment type="caution">
    <text evidence="2">The sequence shown here is derived from an EMBL/GenBank/DDBJ whole genome shotgun (WGS) entry which is preliminary data.</text>
</comment>
<dbReference type="InterPro" id="IPR023214">
    <property type="entry name" value="HAD_sf"/>
</dbReference>
<sequence>MELCTQRLSLTPLSEHDWTLFHSLHVDERVIELCFDEPSRNDIQLRFQARIQPWSKNSLHWLCLVITDRASGQQVGLTGFCMQDDVAEVGYMLLPKFQGLGYATESLQCLVDWAKHTHDIKQFSATVTKGNLGSERVLEKSGFSLTKIIPDAYVINGISHTDHIYQRSIQAPSAVNTILFDWGDTLMVDLPDQQGKMCDWPEVYTLEGAIEVLKTLSKHHQIYVATNAEDSTESDIHNAFQRAGLATFISGYFCKANLGIGKGSAAFFSKIAQALDVHPESMLMVGDTLDKDINPAIKAGLKVVWFNRQHTLVEGERTIPQIDTLYELPNAVKNLQ</sequence>
<evidence type="ECO:0000313" key="3">
    <source>
        <dbReference type="Proteomes" id="UP000321113"/>
    </source>
</evidence>
<accession>A0A511QQU0</accession>
<dbReference type="SUPFAM" id="SSF55729">
    <property type="entry name" value="Acyl-CoA N-acyltransferases (Nat)"/>
    <property type="match status" value="1"/>
</dbReference>
<dbReference type="OrthoDB" id="7852312at2"/>
<evidence type="ECO:0000259" key="1">
    <source>
        <dbReference type="PROSITE" id="PS51186"/>
    </source>
</evidence>
<dbReference type="SUPFAM" id="SSF56784">
    <property type="entry name" value="HAD-like"/>
    <property type="match status" value="1"/>
</dbReference>
<protein>
    <recommendedName>
        <fullName evidence="1">N-acetyltransferase domain-containing protein</fullName>
    </recommendedName>
</protein>
<dbReference type="Pfam" id="PF13302">
    <property type="entry name" value="Acetyltransf_3"/>
    <property type="match status" value="1"/>
</dbReference>
<feature type="domain" description="N-acetyltransferase" evidence="1">
    <location>
        <begin position="8"/>
        <end position="165"/>
    </location>
</feature>
<evidence type="ECO:0000313" key="2">
    <source>
        <dbReference type="EMBL" id="GEM78932.1"/>
    </source>
</evidence>
<dbReference type="PANTHER" id="PTHR43792:SF1">
    <property type="entry name" value="N-ACETYLTRANSFERASE DOMAIN-CONTAINING PROTEIN"/>
    <property type="match status" value="1"/>
</dbReference>
<dbReference type="PROSITE" id="PS51186">
    <property type="entry name" value="GNAT"/>
    <property type="match status" value="1"/>
</dbReference>
<keyword evidence="3" id="KW-1185">Reference proteome</keyword>
<dbReference type="InterPro" id="IPR016181">
    <property type="entry name" value="Acyl_CoA_acyltransferase"/>
</dbReference>
<dbReference type="Proteomes" id="UP000321113">
    <property type="component" value="Unassembled WGS sequence"/>
</dbReference>
<dbReference type="EMBL" id="BJXK01000004">
    <property type="protein sequence ID" value="GEM78932.1"/>
    <property type="molecule type" value="Genomic_DNA"/>
</dbReference>
<dbReference type="Gene3D" id="3.40.50.1000">
    <property type="entry name" value="HAD superfamily/HAD-like"/>
    <property type="match status" value="1"/>
</dbReference>
<dbReference type="InterPro" id="IPR051531">
    <property type="entry name" value="N-acetyltransferase"/>
</dbReference>
<proteinExistence type="predicted"/>
<dbReference type="Pfam" id="PF13242">
    <property type="entry name" value="Hydrolase_like"/>
    <property type="match status" value="1"/>
</dbReference>
<dbReference type="CDD" id="cd04301">
    <property type="entry name" value="NAT_SF"/>
    <property type="match status" value="1"/>
</dbReference>
<dbReference type="PANTHER" id="PTHR43792">
    <property type="entry name" value="GNAT FAMILY, PUTATIVE (AFU_ORTHOLOGUE AFUA_3G00765)-RELATED-RELATED"/>
    <property type="match status" value="1"/>
</dbReference>
<dbReference type="Gene3D" id="3.40.630.30">
    <property type="match status" value="1"/>
</dbReference>